<keyword evidence="1" id="KW-1133">Transmembrane helix</keyword>
<feature type="transmembrane region" description="Helical" evidence="1">
    <location>
        <begin position="44"/>
        <end position="61"/>
    </location>
</feature>
<evidence type="ECO:0000313" key="3">
    <source>
        <dbReference type="Proteomes" id="UP000501367"/>
    </source>
</evidence>
<sequence length="81" mass="9032">MSNRRTVAMVVNDNAGHLVARSALRFFASMLAPTEGMRMASGQVGFKAASFLMVIWLLMFLPPREAEWRFCAVGKPAWMPV</sequence>
<organism evidence="2 3">
    <name type="scientific">Pseudomonas umsongensis</name>
    <dbReference type="NCBI Taxonomy" id="198618"/>
    <lineage>
        <taxon>Bacteria</taxon>
        <taxon>Pseudomonadati</taxon>
        <taxon>Pseudomonadota</taxon>
        <taxon>Gammaproteobacteria</taxon>
        <taxon>Pseudomonadales</taxon>
        <taxon>Pseudomonadaceae</taxon>
        <taxon>Pseudomonas</taxon>
    </lineage>
</organism>
<keyword evidence="1" id="KW-0472">Membrane</keyword>
<dbReference type="RefSeq" id="WP_151141892.1">
    <property type="nucleotide sequence ID" value="NZ_CP051487.1"/>
</dbReference>
<dbReference type="KEGG" id="pum:HGP31_13095"/>
<keyword evidence="1" id="KW-0812">Transmembrane</keyword>
<dbReference type="GeneID" id="72194524"/>
<gene>
    <name evidence="2" type="ORF">HGP31_13095</name>
</gene>
<protein>
    <submittedName>
        <fullName evidence="2">Uncharacterized protein</fullName>
    </submittedName>
</protein>
<evidence type="ECO:0000256" key="1">
    <source>
        <dbReference type="SAM" id="Phobius"/>
    </source>
</evidence>
<name>A0AAE6ZQX8_9PSED</name>
<reference evidence="2 3" key="1">
    <citation type="submission" date="2020-04" db="EMBL/GenBank/DDBJ databases">
        <authorList>
            <person name="Yao Y."/>
            <person name="He Z."/>
        </authorList>
    </citation>
    <scope>NUCLEOTIDE SEQUENCE [LARGE SCALE GENOMIC DNA]</scope>
    <source>
        <strain evidence="2 3">CY-1</strain>
    </source>
</reference>
<accession>A0AAE6ZQX8</accession>
<dbReference type="EMBL" id="CP051487">
    <property type="protein sequence ID" value="QJC76729.1"/>
    <property type="molecule type" value="Genomic_DNA"/>
</dbReference>
<proteinExistence type="predicted"/>
<evidence type="ECO:0000313" key="2">
    <source>
        <dbReference type="EMBL" id="QJC76729.1"/>
    </source>
</evidence>
<dbReference type="Proteomes" id="UP000501367">
    <property type="component" value="Chromosome"/>
</dbReference>
<dbReference type="AlphaFoldDB" id="A0AAE6ZQX8"/>